<dbReference type="Pfam" id="PF02537">
    <property type="entry name" value="CRCB"/>
    <property type="match status" value="2"/>
</dbReference>
<comment type="caution">
    <text evidence="10">The sequence shown here is derived from an EMBL/GenBank/DDBJ whole genome shotgun (WGS) entry which is preliminary data.</text>
</comment>
<evidence type="ECO:0000256" key="2">
    <source>
        <dbReference type="ARBA" id="ARBA00004651"/>
    </source>
</evidence>
<evidence type="ECO:0000256" key="8">
    <source>
        <dbReference type="ARBA" id="ARBA00035585"/>
    </source>
</evidence>
<proteinExistence type="inferred from homology"/>
<keyword evidence="5 9" id="KW-1133">Transmembrane helix</keyword>
<reference evidence="10" key="1">
    <citation type="submission" date="2023-05" db="EMBL/GenBank/DDBJ databases">
        <title>Nepenthes gracilis genome sequencing.</title>
        <authorList>
            <person name="Fukushima K."/>
        </authorList>
    </citation>
    <scope>NUCLEOTIDE SEQUENCE</scope>
    <source>
        <strain evidence="10">SING2019-196</strain>
    </source>
</reference>
<dbReference type="PANTHER" id="PTHR28259:SF1">
    <property type="entry name" value="FLUORIDE EXPORT PROTEIN 1-RELATED"/>
    <property type="match status" value="1"/>
</dbReference>
<feature type="transmembrane region" description="Helical" evidence="9">
    <location>
        <begin position="464"/>
        <end position="484"/>
    </location>
</feature>
<dbReference type="InterPro" id="IPR003691">
    <property type="entry name" value="FluC"/>
</dbReference>
<evidence type="ECO:0000313" key="10">
    <source>
        <dbReference type="EMBL" id="GMH30235.1"/>
    </source>
</evidence>
<keyword evidence="6 9" id="KW-0472">Membrane</keyword>
<comment type="similarity">
    <text evidence="7">Belongs to the fluoride channel Fluc/FEX (TC 1.A.43) family.</text>
</comment>
<evidence type="ECO:0000256" key="6">
    <source>
        <dbReference type="ARBA" id="ARBA00023136"/>
    </source>
</evidence>
<keyword evidence="11" id="KW-1185">Reference proteome</keyword>
<dbReference type="GO" id="GO:0005886">
    <property type="term" value="C:plasma membrane"/>
    <property type="evidence" value="ECO:0007669"/>
    <property type="project" value="UniProtKB-SubCell"/>
</dbReference>
<evidence type="ECO:0000256" key="3">
    <source>
        <dbReference type="ARBA" id="ARBA00022475"/>
    </source>
</evidence>
<sequence>MEKSAIHYPRTQPSTNSTLASLNKFSIPSSPFGLIQTMASLASVLAPSALHFIRVRLSDTTKIPPLRDKIGGCISRNSSSVTAQISCRRLCLKGQEIELAGSENDLSNSSHPVKNTMNSWGQAFLGGKGSKSALQTEAGVPALENTLVACLYRISKSNYDGLRTDFEALRALACKAVFSLFENLDDKSVAPTHLTIACDAYPFLLDGLITGDEQITAVARDAIKNSIENFTSSPESITTIFPADSIDASNLRNLMAQGLPSGTSGGYTLKLLAMWESEVNGANGTLVTRSVLEPWYEKTEGKQAVELAEESLSKTVLLQQISTLARNTPMEPIFRLGVKSNTSILYLDLPSNMVGSCLMGWFGVVCKGDIFRRSGQLAIGLTTGYLGSSSSFSCWNQAMLNMSNKGHWVFTALGFLLSMLLCAHSLIVGVHTAKEFRLLLRRLDNNGIRCCRSEWKIGNYKCHLILVPTLTVSLVLLLPRSGILEKKEFKSSNSEAKLWLGCLVAPPGVWIRWWFSRLNGQGLGHWGMWKWIPFGTLIANVSAACIMAALATLMREGNTKTCGTVVGGIQLGILGCLSMVSTFITEYNAMSQSNHTWRAYAHATITIIISVVMGTYGYAALESSASNLRTIVPEFTYLRESCYSVSELDGGDAPRRKKKCEEKKHRDFTILS</sequence>
<evidence type="ECO:0000256" key="4">
    <source>
        <dbReference type="ARBA" id="ARBA00022692"/>
    </source>
</evidence>
<name>A0AAD3TIM3_NEPGR</name>
<feature type="transmembrane region" description="Helical" evidence="9">
    <location>
        <begin position="531"/>
        <end position="553"/>
    </location>
</feature>
<dbReference type="GO" id="GO:1903425">
    <property type="term" value="F:fluoride transmembrane transporter activity"/>
    <property type="evidence" value="ECO:0007669"/>
    <property type="project" value="TreeGrafter"/>
</dbReference>
<protein>
    <submittedName>
        <fullName evidence="10">Uncharacterized protein</fullName>
    </submittedName>
</protein>
<dbReference type="EMBL" id="BSYO01000038">
    <property type="protein sequence ID" value="GMH30235.1"/>
    <property type="molecule type" value="Genomic_DNA"/>
</dbReference>
<comment type="catalytic activity">
    <reaction evidence="8">
        <text>fluoride(in) = fluoride(out)</text>
        <dbReference type="Rhea" id="RHEA:76159"/>
        <dbReference type="ChEBI" id="CHEBI:17051"/>
    </reaction>
    <physiologicalReaction direction="left-to-right" evidence="8">
        <dbReference type="Rhea" id="RHEA:76160"/>
    </physiologicalReaction>
</comment>
<gene>
    <name evidence="10" type="ORF">Nepgr_032078</name>
</gene>
<keyword evidence="4 9" id="KW-0812">Transmembrane</keyword>
<feature type="transmembrane region" description="Helical" evidence="9">
    <location>
        <begin position="599"/>
        <end position="621"/>
    </location>
</feature>
<dbReference type="Proteomes" id="UP001279734">
    <property type="component" value="Unassembled WGS sequence"/>
</dbReference>
<evidence type="ECO:0000256" key="5">
    <source>
        <dbReference type="ARBA" id="ARBA00022989"/>
    </source>
</evidence>
<feature type="transmembrane region" description="Helical" evidence="9">
    <location>
        <begin position="565"/>
        <end position="584"/>
    </location>
</feature>
<feature type="transmembrane region" description="Helical" evidence="9">
    <location>
        <begin position="408"/>
        <end position="430"/>
    </location>
</feature>
<comment type="function">
    <text evidence="1">Fluoride channel required for the rapid expulsion of cytoplasmic fluoride.</text>
</comment>
<evidence type="ECO:0000313" key="11">
    <source>
        <dbReference type="Proteomes" id="UP001279734"/>
    </source>
</evidence>
<dbReference type="PANTHER" id="PTHR28259">
    <property type="entry name" value="FLUORIDE EXPORT PROTEIN 1-RELATED"/>
    <property type="match status" value="1"/>
</dbReference>
<keyword evidence="3" id="KW-1003">Cell membrane</keyword>
<comment type="subcellular location">
    <subcellularLocation>
        <location evidence="2">Cell membrane</location>
        <topology evidence="2">Multi-pass membrane protein</topology>
    </subcellularLocation>
</comment>
<organism evidence="10 11">
    <name type="scientific">Nepenthes gracilis</name>
    <name type="common">Slender pitcher plant</name>
    <dbReference type="NCBI Taxonomy" id="150966"/>
    <lineage>
        <taxon>Eukaryota</taxon>
        <taxon>Viridiplantae</taxon>
        <taxon>Streptophyta</taxon>
        <taxon>Embryophyta</taxon>
        <taxon>Tracheophyta</taxon>
        <taxon>Spermatophyta</taxon>
        <taxon>Magnoliopsida</taxon>
        <taxon>eudicotyledons</taxon>
        <taxon>Gunneridae</taxon>
        <taxon>Pentapetalae</taxon>
        <taxon>Caryophyllales</taxon>
        <taxon>Nepenthaceae</taxon>
        <taxon>Nepenthes</taxon>
    </lineage>
</organism>
<evidence type="ECO:0000256" key="7">
    <source>
        <dbReference type="ARBA" id="ARBA00035120"/>
    </source>
</evidence>
<accession>A0AAD3TIM3</accession>
<evidence type="ECO:0000256" key="9">
    <source>
        <dbReference type="SAM" id="Phobius"/>
    </source>
</evidence>
<dbReference type="AlphaFoldDB" id="A0AAD3TIM3"/>
<feature type="transmembrane region" description="Helical" evidence="9">
    <location>
        <begin position="496"/>
        <end position="515"/>
    </location>
</feature>
<evidence type="ECO:0000256" key="1">
    <source>
        <dbReference type="ARBA" id="ARBA00002598"/>
    </source>
</evidence>